<evidence type="ECO:0000256" key="3">
    <source>
        <dbReference type="ARBA" id="ARBA00022679"/>
    </source>
</evidence>
<name>A0A381NA30_9ZZZZ</name>
<evidence type="ECO:0000259" key="8">
    <source>
        <dbReference type="Pfam" id="PF00288"/>
    </source>
</evidence>
<evidence type="ECO:0000256" key="6">
    <source>
        <dbReference type="ARBA" id="ARBA00022840"/>
    </source>
</evidence>
<dbReference type="EC" id="2.7.1.148" evidence="2"/>
<dbReference type="PANTHER" id="PTHR43527:SF2">
    <property type="entry name" value="4-DIPHOSPHOCYTIDYL-2-C-METHYL-D-ERYTHRITOL KINASE, CHLOROPLASTIC"/>
    <property type="match status" value="1"/>
</dbReference>
<dbReference type="GO" id="GO:0016114">
    <property type="term" value="P:terpenoid biosynthetic process"/>
    <property type="evidence" value="ECO:0007669"/>
    <property type="project" value="InterPro"/>
</dbReference>
<evidence type="ECO:0000256" key="2">
    <source>
        <dbReference type="ARBA" id="ARBA00012052"/>
    </source>
</evidence>
<organism evidence="10">
    <name type="scientific">marine metagenome</name>
    <dbReference type="NCBI Taxonomy" id="408172"/>
    <lineage>
        <taxon>unclassified sequences</taxon>
        <taxon>metagenomes</taxon>
        <taxon>ecological metagenomes</taxon>
    </lineage>
</organism>
<dbReference type="SUPFAM" id="SSF55060">
    <property type="entry name" value="GHMP Kinase, C-terminal domain"/>
    <property type="match status" value="1"/>
</dbReference>
<keyword evidence="5" id="KW-0418">Kinase</keyword>
<dbReference type="NCBIfam" id="TIGR00154">
    <property type="entry name" value="ispE"/>
    <property type="match status" value="1"/>
</dbReference>
<dbReference type="Pfam" id="PF08544">
    <property type="entry name" value="GHMP_kinases_C"/>
    <property type="match status" value="1"/>
</dbReference>
<dbReference type="SUPFAM" id="SSF54211">
    <property type="entry name" value="Ribosomal protein S5 domain 2-like"/>
    <property type="match status" value="1"/>
</dbReference>
<comment type="similarity">
    <text evidence="1">Belongs to the GHMP kinase family. IspE subfamily.</text>
</comment>
<dbReference type="PANTHER" id="PTHR43527">
    <property type="entry name" value="4-DIPHOSPHOCYTIDYL-2-C-METHYL-D-ERYTHRITOL KINASE, CHLOROPLASTIC"/>
    <property type="match status" value="1"/>
</dbReference>
<dbReference type="GO" id="GO:0005524">
    <property type="term" value="F:ATP binding"/>
    <property type="evidence" value="ECO:0007669"/>
    <property type="project" value="UniProtKB-KW"/>
</dbReference>
<keyword evidence="3" id="KW-0808">Transferase</keyword>
<dbReference type="Pfam" id="PF00288">
    <property type="entry name" value="GHMP_kinases_N"/>
    <property type="match status" value="1"/>
</dbReference>
<reference evidence="10" key="1">
    <citation type="submission" date="2018-05" db="EMBL/GenBank/DDBJ databases">
        <authorList>
            <person name="Lanie J.A."/>
            <person name="Ng W.-L."/>
            <person name="Kazmierczak K.M."/>
            <person name="Andrzejewski T.M."/>
            <person name="Davidsen T.M."/>
            <person name="Wayne K.J."/>
            <person name="Tettelin H."/>
            <person name="Glass J.I."/>
            <person name="Rusch D."/>
            <person name="Podicherti R."/>
            <person name="Tsui H.-C.T."/>
            <person name="Winkler M.E."/>
        </authorList>
    </citation>
    <scope>NUCLEOTIDE SEQUENCE</scope>
</reference>
<proteinExistence type="inferred from homology"/>
<dbReference type="Gene3D" id="3.30.70.890">
    <property type="entry name" value="GHMP kinase, C-terminal domain"/>
    <property type="match status" value="1"/>
</dbReference>
<keyword evidence="4" id="KW-0547">Nucleotide-binding</keyword>
<dbReference type="InterPro" id="IPR020568">
    <property type="entry name" value="Ribosomal_Su5_D2-typ_SF"/>
</dbReference>
<evidence type="ECO:0000256" key="5">
    <source>
        <dbReference type="ARBA" id="ARBA00022777"/>
    </source>
</evidence>
<dbReference type="InterPro" id="IPR036554">
    <property type="entry name" value="GHMP_kinase_C_sf"/>
</dbReference>
<dbReference type="InterPro" id="IPR013750">
    <property type="entry name" value="GHMP_kinase_C_dom"/>
</dbReference>
<evidence type="ECO:0000256" key="1">
    <source>
        <dbReference type="ARBA" id="ARBA00009684"/>
    </source>
</evidence>
<evidence type="ECO:0000256" key="7">
    <source>
        <dbReference type="ARBA" id="ARBA00032554"/>
    </source>
</evidence>
<evidence type="ECO:0000313" key="10">
    <source>
        <dbReference type="EMBL" id="SUZ51446.1"/>
    </source>
</evidence>
<accession>A0A381NA30</accession>
<dbReference type="GO" id="GO:0050515">
    <property type="term" value="F:4-(cytidine 5'-diphospho)-2-C-methyl-D-erythritol kinase activity"/>
    <property type="evidence" value="ECO:0007669"/>
    <property type="project" value="UniProtKB-EC"/>
</dbReference>
<dbReference type="InterPro" id="IPR014721">
    <property type="entry name" value="Ribsml_uS5_D2-typ_fold_subgr"/>
</dbReference>
<evidence type="ECO:0000256" key="4">
    <source>
        <dbReference type="ARBA" id="ARBA00022741"/>
    </source>
</evidence>
<keyword evidence="6" id="KW-0067">ATP-binding</keyword>
<feature type="non-terminal residue" evidence="10">
    <location>
        <position position="1"/>
    </location>
</feature>
<dbReference type="AlphaFoldDB" id="A0A381NA30"/>
<protein>
    <recommendedName>
        <fullName evidence="2">4-(cytidine 5'-diphospho)-2-C-methyl-D-erythritol kinase</fullName>
        <ecNumber evidence="2">2.7.1.148</ecNumber>
    </recommendedName>
    <alternativeName>
        <fullName evidence="7">4-(cytidine-5'-diphospho)-2-C-methyl-D-erythritol kinase</fullName>
    </alternativeName>
</protein>
<feature type="domain" description="GHMP kinase N-terminal" evidence="8">
    <location>
        <begin position="56"/>
        <end position="132"/>
    </location>
</feature>
<dbReference type="EMBL" id="UINC01000222">
    <property type="protein sequence ID" value="SUZ51446.1"/>
    <property type="molecule type" value="Genomic_DNA"/>
</dbReference>
<sequence>VNLFLKVLHRRSDGFHELETLFQAIDYCDDVLVELNDLGQISLEVTGLEAGPVKDNLAYRAASAYREAAGLQEGIHVRLTKHIPAGAGLGGGSSDAAAVLRGLDYLTEGLLDTEALKKIASNIGSDVSFFLCHSTTALAHGRGEILEPIEPLPEETLLLILPPVHVSTRNAYEMLGRSLDDNGHHTDLSLIRARRDWDTIISSAHNDFEVTTADLYPEVRCSLGALRQKGYPLVLLSGSGAACFAIARNDGDVESDARDLTEELGWPCLVTRTLESYPLVTPISAKP</sequence>
<dbReference type="HAMAP" id="MF_00061">
    <property type="entry name" value="IspE"/>
    <property type="match status" value="1"/>
</dbReference>
<evidence type="ECO:0000259" key="9">
    <source>
        <dbReference type="Pfam" id="PF08544"/>
    </source>
</evidence>
<gene>
    <name evidence="10" type="ORF">METZ01_LOCUS4300</name>
</gene>
<dbReference type="PIRSF" id="PIRSF010376">
    <property type="entry name" value="IspE"/>
    <property type="match status" value="1"/>
</dbReference>
<dbReference type="Gene3D" id="3.30.230.10">
    <property type="match status" value="1"/>
</dbReference>
<feature type="domain" description="GHMP kinase C-terminal" evidence="9">
    <location>
        <begin position="194"/>
        <end position="263"/>
    </location>
</feature>
<dbReference type="InterPro" id="IPR004424">
    <property type="entry name" value="IspE"/>
</dbReference>
<dbReference type="InterPro" id="IPR006204">
    <property type="entry name" value="GHMP_kinase_N_dom"/>
</dbReference>